<gene>
    <name evidence="3" type="ORF">M440DRAFT_1173830</name>
</gene>
<sequence>MNERTKKMPSPLPPQSLQCGRLLMQCKANPSDKKEKKKQSKAKQSKAKQSKRRAKLPPLEQVSLVNKKTCFFFLALVFQLFCLAFLSHSQVDHLGLHKSL</sequence>
<accession>A0A2T4CDH4</accession>
<dbReference type="EMBL" id="KZ679128">
    <property type="protein sequence ID" value="PTB79603.1"/>
    <property type="molecule type" value="Genomic_DNA"/>
</dbReference>
<feature type="region of interest" description="Disordered" evidence="1">
    <location>
        <begin position="28"/>
        <end position="58"/>
    </location>
</feature>
<organism evidence="3 4">
    <name type="scientific">Trichoderma longibrachiatum ATCC 18648</name>
    <dbReference type="NCBI Taxonomy" id="983965"/>
    <lineage>
        <taxon>Eukaryota</taxon>
        <taxon>Fungi</taxon>
        <taxon>Dikarya</taxon>
        <taxon>Ascomycota</taxon>
        <taxon>Pezizomycotina</taxon>
        <taxon>Sordariomycetes</taxon>
        <taxon>Hypocreomycetidae</taxon>
        <taxon>Hypocreales</taxon>
        <taxon>Hypocreaceae</taxon>
        <taxon>Trichoderma</taxon>
    </lineage>
</organism>
<evidence type="ECO:0000313" key="3">
    <source>
        <dbReference type="EMBL" id="PTB79603.1"/>
    </source>
</evidence>
<keyword evidence="4" id="KW-1185">Reference proteome</keyword>
<keyword evidence="2" id="KW-1133">Transmembrane helix</keyword>
<evidence type="ECO:0000313" key="4">
    <source>
        <dbReference type="Proteomes" id="UP000240760"/>
    </source>
</evidence>
<name>A0A2T4CDH4_TRILO</name>
<dbReference type="Proteomes" id="UP000240760">
    <property type="component" value="Unassembled WGS sequence"/>
</dbReference>
<proteinExistence type="predicted"/>
<feature type="compositionally biased region" description="Basic residues" evidence="1">
    <location>
        <begin position="35"/>
        <end position="55"/>
    </location>
</feature>
<keyword evidence="2" id="KW-0812">Transmembrane</keyword>
<keyword evidence="2" id="KW-0472">Membrane</keyword>
<reference evidence="3 4" key="1">
    <citation type="submission" date="2016-07" db="EMBL/GenBank/DDBJ databases">
        <title>Multiple horizontal gene transfer events from other fungi enriched the ability of initially mycotrophic Trichoderma (Ascomycota) to feed on dead plant biomass.</title>
        <authorList>
            <consortium name="DOE Joint Genome Institute"/>
            <person name="Aerts A."/>
            <person name="Atanasova L."/>
            <person name="Chenthamara K."/>
            <person name="Zhang J."/>
            <person name="Grujic M."/>
            <person name="Henrissat B."/>
            <person name="Kuo A."/>
            <person name="Salamov A."/>
            <person name="Lipzen A."/>
            <person name="Labutti K."/>
            <person name="Barry K."/>
            <person name="Miao Y."/>
            <person name="Rahimi M.J."/>
            <person name="Shen Q."/>
            <person name="Grigoriev I.V."/>
            <person name="Kubicek C.P."/>
            <person name="Druzhinina I.S."/>
        </authorList>
    </citation>
    <scope>NUCLEOTIDE SEQUENCE [LARGE SCALE GENOMIC DNA]</scope>
    <source>
        <strain evidence="3 4">ATCC 18648</strain>
    </source>
</reference>
<evidence type="ECO:0000256" key="2">
    <source>
        <dbReference type="SAM" id="Phobius"/>
    </source>
</evidence>
<protein>
    <submittedName>
        <fullName evidence="3">Uncharacterized protein</fullName>
    </submittedName>
</protein>
<feature type="transmembrane region" description="Helical" evidence="2">
    <location>
        <begin position="71"/>
        <end position="91"/>
    </location>
</feature>
<evidence type="ECO:0000256" key="1">
    <source>
        <dbReference type="SAM" id="MobiDB-lite"/>
    </source>
</evidence>
<dbReference type="AlphaFoldDB" id="A0A2T4CDH4"/>